<organism evidence="5 6">
    <name type="scientific">Candidatus Intestinimonas merdavium</name>
    <dbReference type="NCBI Taxonomy" id="2838622"/>
    <lineage>
        <taxon>Bacteria</taxon>
        <taxon>Bacillati</taxon>
        <taxon>Bacillota</taxon>
        <taxon>Clostridia</taxon>
        <taxon>Eubacteriales</taxon>
        <taxon>Intestinimonas</taxon>
    </lineage>
</organism>
<proteinExistence type="inferred from homology"/>
<accession>A0A9D1Z4A3</accession>
<comment type="caution">
    <text evidence="5">The sequence shown here is derived from an EMBL/GenBank/DDBJ whole genome shotgun (WGS) entry which is preliminary data.</text>
</comment>
<protein>
    <submittedName>
        <fullName evidence="5">Insulinase family protein</fullName>
    </submittedName>
</protein>
<dbReference type="Pfam" id="PF00675">
    <property type="entry name" value="Peptidase_M16"/>
    <property type="match status" value="1"/>
</dbReference>
<dbReference type="FunFam" id="3.30.830.10:FF:000008">
    <property type="entry name" value="Mitochondrial-processing peptidase subunit beta"/>
    <property type="match status" value="1"/>
</dbReference>
<evidence type="ECO:0000256" key="1">
    <source>
        <dbReference type="ARBA" id="ARBA00007261"/>
    </source>
</evidence>
<evidence type="ECO:0000313" key="5">
    <source>
        <dbReference type="EMBL" id="HIY73246.1"/>
    </source>
</evidence>
<dbReference type="PANTHER" id="PTHR11851:SF49">
    <property type="entry name" value="MITOCHONDRIAL-PROCESSING PEPTIDASE SUBUNIT ALPHA"/>
    <property type="match status" value="1"/>
</dbReference>
<dbReference type="GO" id="GO:0046872">
    <property type="term" value="F:metal ion binding"/>
    <property type="evidence" value="ECO:0007669"/>
    <property type="project" value="InterPro"/>
</dbReference>
<evidence type="ECO:0000259" key="3">
    <source>
        <dbReference type="Pfam" id="PF00675"/>
    </source>
</evidence>
<comment type="similarity">
    <text evidence="1 2">Belongs to the peptidase M16 family.</text>
</comment>
<dbReference type="PROSITE" id="PS00143">
    <property type="entry name" value="INSULINASE"/>
    <property type="match status" value="1"/>
</dbReference>
<dbReference type="Gene3D" id="3.30.830.10">
    <property type="entry name" value="Metalloenzyme, LuxS/M16 peptidase-like"/>
    <property type="match status" value="2"/>
</dbReference>
<evidence type="ECO:0000256" key="2">
    <source>
        <dbReference type="RuleBase" id="RU004447"/>
    </source>
</evidence>
<reference evidence="5" key="2">
    <citation type="submission" date="2021-04" db="EMBL/GenBank/DDBJ databases">
        <authorList>
            <person name="Gilroy R."/>
        </authorList>
    </citation>
    <scope>NUCLEOTIDE SEQUENCE</scope>
    <source>
        <strain evidence="5">CHK33-7979</strain>
    </source>
</reference>
<dbReference type="Pfam" id="PF05193">
    <property type="entry name" value="Peptidase_M16_C"/>
    <property type="match status" value="1"/>
</dbReference>
<dbReference type="InterPro" id="IPR050361">
    <property type="entry name" value="MPP/UQCRC_Complex"/>
</dbReference>
<dbReference type="InterPro" id="IPR011249">
    <property type="entry name" value="Metalloenz_LuxS/M16"/>
</dbReference>
<gene>
    <name evidence="5" type="ORF">H9826_04640</name>
</gene>
<dbReference type="Proteomes" id="UP000886824">
    <property type="component" value="Unassembled WGS sequence"/>
</dbReference>
<dbReference type="InterPro" id="IPR007863">
    <property type="entry name" value="Peptidase_M16_C"/>
</dbReference>
<dbReference type="AlphaFoldDB" id="A0A9D1Z4A3"/>
<dbReference type="EMBL" id="DXCX01000048">
    <property type="protein sequence ID" value="HIY73246.1"/>
    <property type="molecule type" value="Genomic_DNA"/>
</dbReference>
<evidence type="ECO:0000313" key="6">
    <source>
        <dbReference type="Proteomes" id="UP000886824"/>
    </source>
</evidence>
<dbReference type="GO" id="GO:0004222">
    <property type="term" value="F:metalloendopeptidase activity"/>
    <property type="evidence" value="ECO:0007669"/>
    <property type="project" value="InterPro"/>
</dbReference>
<feature type="domain" description="Peptidase M16 N-terminal" evidence="3">
    <location>
        <begin position="16"/>
        <end position="162"/>
    </location>
</feature>
<reference evidence="5" key="1">
    <citation type="journal article" date="2021" name="PeerJ">
        <title>Extensive microbial diversity within the chicken gut microbiome revealed by metagenomics and culture.</title>
        <authorList>
            <person name="Gilroy R."/>
            <person name="Ravi A."/>
            <person name="Getino M."/>
            <person name="Pursley I."/>
            <person name="Horton D.L."/>
            <person name="Alikhan N.F."/>
            <person name="Baker D."/>
            <person name="Gharbi K."/>
            <person name="Hall N."/>
            <person name="Watson M."/>
            <person name="Adriaenssens E.M."/>
            <person name="Foster-Nyarko E."/>
            <person name="Jarju S."/>
            <person name="Secka A."/>
            <person name="Antonio M."/>
            <person name="Oren A."/>
            <person name="Chaudhuri R.R."/>
            <person name="La Ragione R."/>
            <person name="Hildebrand F."/>
            <person name="Pallen M.J."/>
        </authorList>
    </citation>
    <scope>NUCLEOTIDE SEQUENCE</scope>
    <source>
        <strain evidence="5">CHK33-7979</strain>
    </source>
</reference>
<dbReference type="InterPro" id="IPR011765">
    <property type="entry name" value="Pept_M16_N"/>
</dbReference>
<dbReference type="PANTHER" id="PTHR11851">
    <property type="entry name" value="METALLOPROTEASE"/>
    <property type="match status" value="1"/>
</dbReference>
<name>A0A9D1Z4A3_9FIRM</name>
<dbReference type="SUPFAM" id="SSF63411">
    <property type="entry name" value="LuxS/MPP-like metallohydrolase"/>
    <property type="match status" value="2"/>
</dbReference>
<feature type="domain" description="Peptidase M16 C-terminal" evidence="4">
    <location>
        <begin position="170"/>
        <end position="339"/>
    </location>
</feature>
<dbReference type="GO" id="GO:0006508">
    <property type="term" value="P:proteolysis"/>
    <property type="evidence" value="ECO:0007669"/>
    <property type="project" value="InterPro"/>
</dbReference>
<evidence type="ECO:0000259" key="4">
    <source>
        <dbReference type="Pfam" id="PF05193"/>
    </source>
</evidence>
<sequence>MEEEHYNIETLPNGARIITESVPAVRSVSLGLWVATGSRHEKTGESGAAHFIEHMVFKGTQRRSARDLAQEMDAIGGQINAYTTKECTCFYARCLDEHLPRALDLLCDMVFDSRFDQADVDTERGVILEEIGMYQDNPEDLCSERLMAAVYKGSPLARPILGRKSTLDKMTGEWLKHYQNTHYRPGAIVAAMAGSFTPLMADALKARLLPLEAGPVPTAVPAVYTPAVTLKRKATEQNHLTLAFPGLPYGDKERFVLQLLSTMLGSGMSSRLWQEVREKRGLCYSIYTYGAGHAETGVFAIYTALSKDTEGKALETILHVVADFAEHGPTQEELERARELSKANVLMGLESTQSRMSALGRGLLLQGRTLTTQEVIDAYNAVTAENIRELAQRLFQSAQASLSVVGRTAPEEHYRNLLSQL</sequence>
<dbReference type="InterPro" id="IPR001431">
    <property type="entry name" value="Pept_M16_Zn_BS"/>
</dbReference>